<reference evidence="1" key="2">
    <citation type="journal article" date="2013" name="J. Bacteriol.">
        <title>Large linear plasmids of Borrelia species that cause relapsing fever.</title>
        <authorList>
            <person name="Miller S.C."/>
            <person name="Porcella S.F."/>
            <person name="Raffel S.J."/>
            <person name="Schwan T.G."/>
            <person name="Barbour A.G."/>
        </authorList>
    </citation>
    <scope>NUCLEOTIDE SEQUENCE</scope>
    <source>
        <strain evidence="1">91E135</strain>
        <plasmid evidence="1">lp150</plasmid>
    </source>
</reference>
<accession>T1ECI8</accession>
<geneLocation type="plasmid" evidence="1">
    <name>lp150</name>
</geneLocation>
<gene>
    <name evidence="1" type="ORF">BTA020</name>
</gene>
<dbReference type="AlphaFoldDB" id="T1ECI8"/>
<keyword evidence="1" id="KW-0614">Plasmid</keyword>
<sequence length="327" mass="37111">MIRRILMTITSMYVCMLSILGLMMIQCTNDSPAARASSLKPTLVVKKGLGADKDERKDERKDEYKKDEHKCVFVKKVCNRLHLDFEVDQSVSIPKTIMEAVGILKKTLVAFNKSFKDNYDAFEQGSNNSAYFNSRITFVHGQFANDFSRDKDNIYAALGYDVNAVLNLQTIVNALTGSKASDQDIMSADDLLDSLRDTTQFVLTVVDENEGDLSDFNLYILRQRSNLRTIKYLKNCLDGLIARRIEVIGDIKQMLASAVEKLGDNEAIRSELKKIFSRKSGFIYHKIYSNKKSDLDNDESLLGLSNLISQRFDIINSSSRYRRKKSA</sequence>
<evidence type="ECO:0000313" key="1">
    <source>
        <dbReference type="EMBL" id="ADN26448.3"/>
    </source>
</evidence>
<dbReference type="EMBL" id="HM008710">
    <property type="protein sequence ID" value="ADN26448.3"/>
    <property type="molecule type" value="Genomic_DNA"/>
</dbReference>
<protein>
    <submittedName>
        <fullName evidence="1">Uncharacterized protein</fullName>
    </submittedName>
</protein>
<reference evidence="1" key="1">
    <citation type="submission" date="2012-01" db="EMBL/GenBank/DDBJ databases">
        <authorList>
            <person name="Campeau S.A."/>
            <person name="Porcella S.F."/>
            <person name="Schwan T.G."/>
            <person name="Barbour A.G."/>
        </authorList>
    </citation>
    <scope>NUCLEOTIDE SEQUENCE</scope>
    <source>
        <strain evidence="1">91E135</strain>
        <plasmid evidence="1">lp150</plasmid>
    </source>
</reference>
<reference evidence="1" key="3">
    <citation type="submission" date="2015-06" db="EMBL/GenBank/DDBJ databases">
        <authorList>
            <person name="Hoefler B.C."/>
            <person name="Straight P.D."/>
        </authorList>
    </citation>
    <scope>NUCLEOTIDE SEQUENCE</scope>
    <source>
        <strain evidence="1">91E135</strain>
        <plasmid evidence="1">lp150</plasmid>
    </source>
</reference>
<proteinExistence type="predicted"/>
<organism evidence="1">
    <name type="scientific">Borrelia turicatae (strain 91E135)</name>
    <dbReference type="NCBI Taxonomy" id="314724"/>
    <lineage>
        <taxon>Bacteria</taxon>
        <taxon>Pseudomonadati</taxon>
        <taxon>Spirochaetota</taxon>
        <taxon>Spirochaetia</taxon>
        <taxon>Spirochaetales</taxon>
        <taxon>Borreliaceae</taxon>
        <taxon>Borrelia</taxon>
    </lineage>
</organism>
<name>T1ECI8_BORT9</name>